<comment type="similarity">
    <text evidence="6">Belongs to the peptidase M3 family.</text>
</comment>
<evidence type="ECO:0000256" key="3">
    <source>
        <dbReference type="ARBA" id="ARBA00022801"/>
    </source>
</evidence>
<dbReference type="EMBL" id="OX365700">
    <property type="protein sequence ID" value="CAI4032873.1"/>
    <property type="molecule type" value="Genomic_DNA"/>
</dbReference>
<dbReference type="InterPro" id="IPR042088">
    <property type="entry name" value="OligoPept_F_C"/>
</dbReference>
<dbReference type="Proteomes" id="UP001179121">
    <property type="component" value="Chromosome"/>
</dbReference>
<accession>A0AA86N160</accession>
<dbReference type="PANTHER" id="PTHR11804:SF5">
    <property type="entry name" value="OLIGOENDOPEPTIDASE F"/>
    <property type="match status" value="1"/>
</dbReference>
<dbReference type="InterPro" id="IPR001567">
    <property type="entry name" value="Pept_M3A_M3B_dom"/>
</dbReference>
<dbReference type="GO" id="GO:0004222">
    <property type="term" value="F:metalloendopeptidase activity"/>
    <property type="evidence" value="ECO:0007669"/>
    <property type="project" value="InterPro"/>
</dbReference>
<comment type="cofactor">
    <cofactor evidence="6">
        <name>Zn(2+)</name>
        <dbReference type="ChEBI" id="CHEBI:29105"/>
    </cofactor>
    <text evidence="6">Binds 1 zinc ion.</text>
</comment>
<evidence type="ECO:0000256" key="2">
    <source>
        <dbReference type="ARBA" id="ARBA00022723"/>
    </source>
</evidence>
<keyword evidence="5 6" id="KW-0482">Metalloprotease</keyword>
<dbReference type="AlphaFoldDB" id="A0AA86N160"/>
<keyword evidence="11" id="KW-1185">Reference proteome</keyword>
<dbReference type="CDD" id="cd09610">
    <property type="entry name" value="M3B_PepF"/>
    <property type="match status" value="1"/>
</dbReference>
<dbReference type="KEGG" id="nti:DNFV4_03303"/>
<feature type="region of interest" description="Disordered" evidence="7">
    <location>
        <begin position="1"/>
        <end position="24"/>
    </location>
</feature>
<evidence type="ECO:0000313" key="11">
    <source>
        <dbReference type="Proteomes" id="UP001179121"/>
    </source>
</evidence>
<dbReference type="InterPro" id="IPR013647">
    <property type="entry name" value="OligopepF_N_dom"/>
</dbReference>
<dbReference type="SUPFAM" id="SSF55486">
    <property type="entry name" value="Metalloproteases ('zincins'), catalytic domain"/>
    <property type="match status" value="1"/>
</dbReference>
<feature type="domain" description="Oligopeptidase F N-terminal" evidence="9">
    <location>
        <begin position="138"/>
        <end position="190"/>
    </location>
</feature>
<organism evidence="10 11">
    <name type="scientific">Nitrospira tepida</name>
    <dbReference type="NCBI Taxonomy" id="2973512"/>
    <lineage>
        <taxon>Bacteria</taxon>
        <taxon>Pseudomonadati</taxon>
        <taxon>Nitrospirota</taxon>
        <taxon>Nitrospiria</taxon>
        <taxon>Nitrospirales</taxon>
        <taxon>Nitrospiraceae</taxon>
        <taxon>Nitrospira</taxon>
    </lineage>
</organism>
<dbReference type="GO" id="GO:0006508">
    <property type="term" value="P:proteolysis"/>
    <property type="evidence" value="ECO:0007669"/>
    <property type="project" value="UniProtKB-KW"/>
</dbReference>
<keyword evidence="2 6" id="KW-0479">Metal-binding</keyword>
<dbReference type="Gene3D" id="1.20.140.70">
    <property type="entry name" value="Oligopeptidase f, N-terminal domain"/>
    <property type="match status" value="1"/>
</dbReference>
<evidence type="ECO:0000313" key="10">
    <source>
        <dbReference type="EMBL" id="CAI4032873.1"/>
    </source>
</evidence>
<evidence type="ECO:0000256" key="7">
    <source>
        <dbReference type="SAM" id="MobiDB-lite"/>
    </source>
</evidence>
<evidence type="ECO:0000256" key="6">
    <source>
        <dbReference type="RuleBase" id="RU003435"/>
    </source>
</evidence>
<name>A0AA86N160_9BACT</name>
<dbReference type="Pfam" id="PF01432">
    <property type="entry name" value="Peptidase_M3"/>
    <property type="match status" value="1"/>
</dbReference>
<keyword evidence="4 6" id="KW-0862">Zinc</keyword>
<evidence type="ECO:0000256" key="5">
    <source>
        <dbReference type="ARBA" id="ARBA00023049"/>
    </source>
</evidence>
<dbReference type="GO" id="GO:0006518">
    <property type="term" value="P:peptide metabolic process"/>
    <property type="evidence" value="ECO:0007669"/>
    <property type="project" value="TreeGrafter"/>
</dbReference>
<evidence type="ECO:0000256" key="4">
    <source>
        <dbReference type="ARBA" id="ARBA00022833"/>
    </source>
</evidence>
<gene>
    <name evidence="10" type="ORF">DNFV4_03303</name>
</gene>
<evidence type="ECO:0000259" key="8">
    <source>
        <dbReference type="Pfam" id="PF01432"/>
    </source>
</evidence>
<evidence type="ECO:0000256" key="1">
    <source>
        <dbReference type="ARBA" id="ARBA00022670"/>
    </source>
</evidence>
<dbReference type="Gene3D" id="1.10.1370.20">
    <property type="entry name" value="Oligoendopeptidase f, C-terminal domain"/>
    <property type="match status" value="1"/>
</dbReference>
<proteinExistence type="inferred from homology"/>
<reference evidence="10" key="1">
    <citation type="submission" date="2022-10" db="EMBL/GenBank/DDBJ databases">
        <authorList>
            <person name="Koch H."/>
        </authorList>
    </citation>
    <scope>NUCLEOTIDE SEQUENCE</scope>
    <source>
        <strain evidence="10">DNF</strain>
    </source>
</reference>
<dbReference type="InterPro" id="IPR045090">
    <property type="entry name" value="Pept_M3A_M3B"/>
</dbReference>
<dbReference type="GO" id="GO:0046872">
    <property type="term" value="F:metal ion binding"/>
    <property type="evidence" value="ECO:0007669"/>
    <property type="project" value="UniProtKB-UniRule"/>
</dbReference>
<feature type="domain" description="Peptidase M3A/M3B catalytic" evidence="8">
    <location>
        <begin position="211"/>
        <end position="587"/>
    </location>
</feature>
<keyword evidence="1 6" id="KW-0645">Protease</keyword>
<dbReference type="Pfam" id="PF08439">
    <property type="entry name" value="Peptidase_M3_N"/>
    <property type="match status" value="1"/>
</dbReference>
<evidence type="ECO:0000259" key="9">
    <source>
        <dbReference type="Pfam" id="PF08439"/>
    </source>
</evidence>
<protein>
    <submittedName>
        <fullName evidence="10">Oligoendopeptidase F</fullName>
    </submittedName>
</protein>
<keyword evidence="3 6" id="KW-0378">Hydrolase</keyword>
<dbReference type="PANTHER" id="PTHR11804">
    <property type="entry name" value="PROTEASE M3 THIMET OLIGOPEPTIDASE-RELATED"/>
    <property type="match status" value="1"/>
</dbReference>
<sequence length="602" mass="68731">MATGPASRTRTMSRTPPSYGDQWTLSDLFPQGEQDVGRSLRKLEELAAQFESFRETLSPDLSTASFRNVLDLSEQIATISTTIGAHAYLWYSENTKDAKARSHKATVEQRLAALQNRLLFFDLWWQGLDETNAHRLREAAGDLRYHLDTIRRFSPHTLSEREEQVINLKNTTGRTALTTLYEIVTNGFSFTLTVKGKRRTLNREQLSAFVRSPHARHREAAYRELYRVFETQRDLLGETYKMLVNDWKTEQLDLRKFAAPLSVRNLQNDVPDGAVTALLSVCTKNALVFQHYFKLKARLCGLPRMTRYHIYAPVRTAEKRFRYQDAVRLVLEAYRSFSPHLADLAEQVFKERHVHARTQPGKMGGAYCYSIVPGMTPYVLLNFTGEAREVATMAHELGHAVHGMMAAKHSVFTFHSTLPLAETASVFGERILSDSLLQQERNQQVKQGLLMAQLDDAYATIMRQAYFVQFERSAHDLIAQGATVQEVAAEYLRLLREQLGTAVPVPKEFQWEWLTIPHIYASPFYCYAYSFGNLLVLALYRMYKEEGQAFIPRYLNLLATGGSQSPDQILRSVGVDMSSEAFWQSGFDTLKEMVTDLEKTIS</sequence>